<dbReference type="AlphaFoldDB" id="T1CAF3"/>
<feature type="non-terminal residue" evidence="2">
    <location>
        <position position="1"/>
    </location>
</feature>
<proteinExistence type="predicted"/>
<name>T1CAF3_9ZZZZ</name>
<dbReference type="SUPFAM" id="SSF55681">
    <property type="entry name" value="Class II aaRS and biotin synthetases"/>
    <property type="match status" value="1"/>
</dbReference>
<feature type="domain" description="Class II Histidinyl-tRNA synthetase (HisRS)-like catalytic core" evidence="1">
    <location>
        <begin position="21"/>
        <end position="183"/>
    </location>
</feature>
<comment type="caution">
    <text evidence="2">The sequence shown here is derived from an EMBL/GenBank/DDBJ whole genome shotgun (WGS) entry which is preliminary data.</text>
</comment>
<dbReference type="Gene3D" id="3.30.930.10">
    <property type="entry name" value="Bira Bifunctional Protein, Domain 2"/>
    <property type="match status" value="1"/>
</dbReference>
<dbReference type="PANTHER" id="PTHR43707:SF1">
    <property type="entry name" value="HISTIDINE--TRNA LIGASE, MITOCHONDRIAL-RELATED"/>
    <property type="match status" value="1"/>
</dbReference>
<dbReference type="InterPro" id="IPR004516">
    <property type="entry name" value="HisRS/HisZ"/>
</dbReference>
<dbReference type="GO" id="GO:0005737">
    <property type="term" value="C:cytoplasm"/>
    <property type="evidence" value="ECO:0007669"/>
    <property type="project" value="InterPro"/>
</dbReference>
<keyword evidence="2" id="KW-0030">Aminoacyl-tRNA synthetase</keyword>
<dbReference type="EMBL" id="AUZX01001762">
    <property type="protein sequence ID" value="EQD78223.1"/>
    <property type="molecule type" value="Genomic_DNA"/>
</dbReference>
<reference evidence="2" key="1">
    <citation type="submission" date="2013-08" db="EMBL/GenBank/DDBJ databases">
        <authorList>
            <person name="Mendez C."/>
            <person name="Richter M."/>
            <person name="Ferrer M."/>
            <person name="Sanchez J."/>
        </authorList>
    </citation>
    <scope>NUCLEOTIDE SEQUENCE</scope>
</reference>
<dbReference type="InterPro" id="IPR041715">
    <property type="entry name" value="HisRS-like_core"/>
</dbReference>
<organism evidence="2">
    <name type="scientific">mine drainage metagenome</name>
    <dbReference type="NCBI Taxonomy" id="410659"/>
    <lineage>
        <taxon>unclassified sequences</taxon>
        <taxon>metagenomes</taxon>
        <taxon>ecological metagenomes</taxon>
    </lineage>
</organism>
<keyword evidence="2" id="KW-0436">Ligase</keyword>
<dbReference type="PANTHER" id="PTHR43707">
    <property type="entry name" value="HISTIDYL-TRNA SYNTHETASE"/>
    <property type="match status" value="1"/>
</dbReference>
<reference evidence="2" key="2">
    <citation type="journal article" date="2014" name="ISME J.">
        <title>Microbial stratification in low pH oxic and suboxic macroscopic growths along an acid mine drainage.</title>
        <authorList>
            <person name="Mendez-Garcia C."/>
            <person name="Mesa V."/>
            <person name="Sprenger R.R."/>
            <person name="Richter M."/>
            <person name="Diez M.S."/>
            <person name="Solano J."/>
            <person name="Bargiela R."/>
            <person name="Golyshina O.V."/>
            <person name="Manteca A."/>
            <person name="Ramos J.L."/>
            <person name="Gallego J.R."/>
            <person name="Llorente I."/>
            <person name="Martins Dos Santos V.A."/>
            <person name="Jensen O.N."/>
            <person name="Pelaez A.I."/>
            <person name="Sanchez J."/>
            <person name="Ferrer M."/>
        </authorList>
    </citation>
    <scope>NUCLEOTIDE SEQUENCE</scope>
</reference>
<dbReference type="InterPro" id="IPR045864">
    <property type="entry name" value="aa-tRNA-synth_II/BPL/LPL"/>
</dbReference>
<feature type="non-terminal residue" evidence="2">
    <location>
        <position position="196"/>
    </location>
</feature>
<dbReference type="Pfam" id="PF13393">
    <property type="entry name" value="tRNA-synt_His"/>
    <property type="match status" value="1"/>
</dbReference>
<evidence type="ECO:0000259" key="1">
    <source>
        <dbReference type="Pfam" id="PF13393"/>
    </source>
</evidence>
<dbReference type="GO" id="GO:0004821">
    <property type="term" value="F:histidine-tRNA ligase activity"/>
    <property type="evidence" value="ECO:0007669"/>
    <property type="project" value="TreeGrafter"/>
</dbReference>
<accession>T1CAF3</accession>
<protein>
    <submittedName>
        <fullName evidence="2">Histidyl-tRNA synthetase</fullName>
    </submittedName>
</protein>
<sequence length="196" mass="21417">SVEAVGVRWPDVDIELIALCARLWRELGRAARASGDQFAGTAEARRAYRERLVEYLNAHHDQLDADSRRRLQGNPLRVLDSKNPEMRALIDGAPLLTEHLDPESHEHFQGVCTALEGLGIPFRVNPRLVRGLDYYSRTVFEWITDALGAQDAVCSGGRYDGLIAQLGGESTPGIGFAMGIERLVALLTQGGPCAAP</sequence>
<evidence type="ECO:0000313" key="2">
    <source>
        <dbReference type="EMBL" id="EQD78223.1"/>
    </source>
</evidence>
<dbReference type="GO" id="GO:0006427">
    <property type="term" value="P:histidyl-tRNA aminoacylation"/>
    <property type="evidence" value="ECO:0007669"/>
    <property type="project" value="TreeGrafter"/>
</dbReference>
<gene>
    <name evidence="2" type="ORF">B1A_02362</name>
</gene>